<dbReference type="PANTHER" id="PTHR23063">
    <property type="entry name" value="PHOSPHOLIPID ACYLTRANSFERASE"/>
    <property type="match status" value="1"/>
</dbReference>
<dbReference type="GO" id="GO:0016020">
    <property type="term" value="C:membrane"/>
    <property type="evidence" value="ECO:0007669"/>
    <property type="project" value="UniProtKB-SubCell"/>
</dbReference>
<dbReference type="InterPro" id="IPR002123">
    <property type="entry name" value="Plipid/glycerol_acylTrfase"/>
</dbReference>
<evidence type="ECO:0000256" key="6">
    <source>
        <dbReference type="ARBA" id="ARBA00022692"/>
    </source>
</evidence>
<dbReference type="SMART" id="SM00563">
    <property type="entry name" value="PlsC"/>
    <property type="match status" value="1"/>
</dbReference>
<keyword evidence="9 14" id="KW-0472">Membrane</keyword>
<evidence type="ECO:0000256" key="10">
    <source>
        <dbReference type="ARBA" id="ARBA00023209"/>
    </source>
</evidence>
<dbReference type="InterPro" id="IPR045252">
    <property type="entry name" value="LPCAT1-like"/>
</dbReference>
<accession>A0A1E7FSM1</accession>
<keyword evidence="12" id="KW-0012">Acyltransferase</keyword>
<comment type="similarity">
    <text evidence="3">Belongs to the 1-acyl-sn-glycerol-3-phosphate acyltransferase family.</text>
</comment>
<proteinExistence type="inferred from homology"/>
<evidence type="ECO:0000256" key="12">
    <source>
        <dbReference type="ARBA" id="ARBA00023315"/>
    </source>
</evidence>
<feature type="region of interest" description="Disordered" evidence="13">
    <location>
        <begin position="1"/>
        <end position="31"/>
    </location>
</feature>
<protein>
    <recommendedName>
        <fullName evidence="15">Phospholipid/glycerol acyltransferase domain-containing protein</fullName>
    </recommendedName>
</protein>
<evidence type="ECO:0000313" key="16">
    <source>
        <dbReference type="EMBL" id="OEU21182.1"/>
    </source>
</evidence>
<keyword evidence="5" id="KW-0808">Transferase</keyword>
<keyword evidence="11" id="KW-1208">Phospholipid metabolism</keyword>
<evidence type="ECO:0000313" key="17">
    <source>
        <dbReference type="Proteomes" id="UP000095751"/>
    </source>
</evidence>
<feature type="compositionally biased region" description="Polar residues" evidence="13">
    <location>
        <begin position="1"/>
        <end position="13"/>
    </location>
</feature>
<evidence type="ECO:0000256" key="9">
    <source>
        <dbReference type="ARBA" id="ARBA00023136"/>
    </source>
</evidence>
<feature type="transmembrane region" description="Helical" evidence="14">
    <location>
        <begin position="57"/>
        <end position="82"/>
    </location>
</feature>
<dbReference type="GO" id="GO:0008374">
    <property type="term" value="F:O-acyltransferase activity"/>
    <property type="evidence" value="ECO:0007669"/>
    <property type="project" value="InterPro"/>
</dbReference>
<evidence type="ECO:0000256" key="11">
    <source>
        <dbReference type="ARBA" id="ARBA00023264"/>
    </source>
</evidence>
<feature type="region of interest" description="Disordered" evidence="13">
    <location>
        <begin position="196"/>
        <end position="218"/>
    </location>
</feature>
<evidence type="ECO:0000256" key="2">
    <source>
        <dbReference type="ARBA" id="ARBA00005189"/>
    </source>
</evidence>
<evidence type="ECO:0000256" key="3">
    <source>
        <dbReference type="ARBA" id="ARBA00008655"/>
    </source>
</evidence>
<dbReference type="KEGG" id="fcy:FRACYDRAFT_259829"/>
<dbReference type="Pfam" id="PF01553">
    <property type="entry name" value="Acyltransferase"/>
    <property type="match status" value="1"/>
</dbReference>
<evidence type="ECO:0000256" key="8">
    <source>
        <dbReference type="ARBA" id="ARBA00023098"/>
    </source>
</evidence>
<dbReference type="OrthoDB" id="272512at2759"/>
<keyword evidence="7 14" id="KW-1133">Transmembrane helix</keyword>
<name>A0A1E7FSM1_9STRA</name>
<keyword evidence="10" id="KW-0594">Phospholipid biosynthesis</keyword>
<dbReference type="InParanoid" id="A0A1E7FSM1"/>
<feature type="transmembrane region" description="Helical" evidence="14">
    <location>
        <begin position="111"/>
        <end position="129"/>
    </location>
</feature>
<evidence type="ECO:0000256" key="1">
    <source>
        <dbReference type="ARBA" id="ARBA00004370"/>
    </source>
</evidence>
<evidence type="ECO:0000256" key="5">
    <source>
        <dbReference type="ARBA" id="ARBA00022679"/>
    </source>
</evidence>
<dbReference type="CDD" id="cd07991">
    <property type="entry name" value="LPLAT_LPCAT1-like"/>
    <property type="match status" value="1"/>
</dbReference>
<keyword evidence="8" id="KW-0443">Lipid metabolism</keyword>
<evidence type="ECO:0000256" key="14">
    <source>
        <dbReference type="SAM" id="Phobius"/>
    </source>
</evidence>
<dbReference type="AlphaFoldDB" id="A0A1E7FSM1"/>
<feature type="domain" description="Phospholipid/glycerol acyltransferase" evidence="15">
    <location>
        <begin position="144"/>
        <end position="277"/>
    </location>
</feature>
<reference evidence="16 17" key="1">
    <citation type="submission" date="2016-09" db="EMBL/GenBank/DDBJ databases">
        <title>Extensive genetic diversity and differential bi-allelic expression allows diatom success in the polar Southern Ocean.</title>
        <authorList>
            <consortium name="DOE Joint Genome Institute"/>
            <person name="Mock T."/>
            <person name="Otillar R.P."/>
            <person name="Strauss J."/>
            <person name="Dupont C."/>
            <person name="Frickenhaus S."/>
            <person name="Maumus F."/>
            <person name="Mcmullan M."/>
            <person name="Sanges R."/>
            <person name="Schmutz J."/>
            <person name="Toseland A."/>
            <person name="Valas R."/>
            <person name="Veluchamy A."/>
            <person name="Ward B.J."/>
            <person name="Allen A."/>
            <person name="Barry K."/>
            <person name="Falciatore A."/>
            <person name="Ferrante M."/>
            <person name="Fortunato A.E."/>
            <person name="Gloeckner G."/>
            <person name="Gruber A."/>
            <person name="Hipkin R."/>
            <person name="Janech M."/>
            <person name="Kroth P."/>
            <person name="Leese F."/>
            <person name="Lindquist E."/>
            <person name="Lyon B.R."/>
            <person name="Martin J."/>
            <person name="Mayer C."/>
            <person name="Parker M."/>
            <person name="Quesneville H."/>
            <person name="Raymond J."/>
            <person name="Uhlig C."/>
            <person name="Valentin K.U."/>
            <person name="Worden A.Z."/>
            <person name="Armbrust E.V."/>
            <person name="Bowler C."/>
            <person name="Green B."/>
            <person name="Moulton V."/>
            <person name="Van Oosterhout C."/>
            <person name="Grigoriev I."/>
        </authorList>
    </citation>
    <scope>NUCLEOTIDE SEQUENCE [LARGE SCALE GENOMIC DNA]</scope>
    <source>
        <strain evidence="16 17">CCMP1102</strain>
    </source>
</reference>
<keyword evidence="17" id="KW-1185">Reference proteome</keyword>
<keyword evidence="4" id="KW-0444">Lipid biosynthesis</keyword>
<dbReference type="SUPFAM" id="SSF69593">
    <property type="entry name" value="Glycerol-3-phosphate (1)-acyltransferase"/>
    <property type="match status" value="1"/>
</dbReference>
<evidence type="ECO:0000256" key="13">
    <source>
        <dbReference type="SAM" id="MobiDB-lite"/>
    </source>
</evidence>
<dbReference type="PANTHER" id="PTHR23063:SF52">
    <property type="entry name" value="LYSOPHOSPHATIDYLCHOLINE ACYLTRANSFERASE"/>
    <property type="match status" value="1"/>
</dbReference>
<gene>
    <name evidence="16" type="ORF">FRACYDRAFT_259829</name>
</gene>
<dbReference type="GO" id="GO:0008654">
    <property type="term" value="P:phospholipid biosynthetic process"/>
    <property type="evidence" value="ECO:0007669"/>
    <property type="project" value="UniProtKB-KW"/>
</dbReference>
<comment type="subcellular location">
    <subcellularLocation>
        <location evidence="1">Membrane</location>
    </subcellularLocation>
</comment>
<keyword evidence="6 14" id="KW-0812">Transmembrane</keyword>
<evidence type="ECO:0000259" key="15">
    <source>
        <dbReference type="SMART" id="SM00563"/>
    </source>
</evidence>
<comment type="pathway">
    <text evidence="2">Lipid metabolism.</text>
</comment>
<organism evidence="16 17">
    <name type="scientific">Fragilariopsis cylindrus CCMP1102</name>
    <dbReference type="NCBI Taxonomy" id="635003"/>
    <lineage>
        <taxon>Eukaryota</taxon>
        <taxon>Sar</taxon>
        <taxon>Stramenopiles</taxon>
        <taxon>Ochrophyta</taxon>
        <taxon>Bacillariophyta</taxon>
        <taxon>Bacillariophyceae</taxon>
        <taxon>Bacillariophycidae</taxon>
        <taxon>Bacillariales</taxon>
        <taxon>Bacillariaceae</taxon>
        <taxon>Fragilariopsis</taxon>
    </lineage>
</organism>
<evidence type="ECO:0000256" key="7">
    <source>
        <dbReference type="ARBA" id="ARBA00022989"/>
    </source>
</evidence>
<dbReference type="Proteomes" id="UP000095751">
    <property type="component" value="Unassembled WGS sequence"/>
</dbReference>
<sequence length="405" mass="45549">MTMTSKSNNATTQDPKKMMKNENKNGNDSSYPEPPVFPPFNPFVRHPLSVLGKIKMIVFGIVLVPIRLFGAIATLALCLLWCNICSIGNTDDVSKPYTPLRRKLLQGGCRVCSRMLLFFYGFIWINVTYEINDINERKKQLDPPIIVVNHLGFSELLYLIWSDGCCFVSKDTNRKLPFIGKIAEALQSIFVDRAPTPAETERNNNNNKNKDDSTPTLTPVRTTTDMILERAHSPPGTWPPLAVCPEGTTHTGHCLIRFATGAFRCGKPIQPVIVTSPFSPVHGYDTSFSCANIVLHILGLMTQPMNSLNVKHLAVYIPNEEEKSDPILYANNVRKKMAEELDVKCYDLTWTDKLRFEPTTKGQELGKKKLTQKYGEVPPMPIFTQDAFGNSLMMMNNDNNDKKES</sequence>
<evidence type="ECO:0000256" key="4">
    <source>
        <dbReference type="ARBA" id="ARBA00022516"/>
    </source>
</evidence>
<dbReference type="EMBL" id="KV784354">
    <property type="protein sequence ID" value="OEU21182.1"/>
    <property type="molecule type" value="Genomic_DNA"/>
</dbReference>
<feature type="compositionally biased region" description="Basic and acidic residues" evidence="13">
    <location>
        <begin position="14"/>
        <end position="25"/>
    </location>
</feature>